<comment type="caution">
    <text evidence="1">The sequence shown here is derived from an EMBL/GenBank/DDBJ whole genome shotgun (WGS) entry which is preliminary data.</text>
</comment>
<evidence type="ECO:0000313" key="2">
    <source>
        <dbReference type="Proteomes" id="UP000054874"/>
    </source>
</evidence>
<name>A0A0V8QC83_9FIRM</name>
<dbReference type="STRING" id="290052.ASU35_13600"/>
<organism evidence="1 2">
    <name type="scientific">Acetivibrio ethanolgignens</name>
    <dbReference type="NCBI Taxonomy" id="290052"/>
    <lineage>
        <taxon>Bacteria</taxon>
        <taxon>Bacillati</taxon>
        <taxon>Bacillota</taxon>
        <taxon>Clostridia</taxon>
        <taxon>Eubacteriales</taxon>
        <taxon>Oscillospiraceae</taxon>
        <taxon>Acetivibrio</taxon>
    </lineage>
</organism>
<protein>
    <recommendedName>
        <fullName evidence="3">ICEBs1 excisionase</fullName>
    </recommendedName>
</protein>
<sequence>MITTKEAFIDAKEVSQILGVGMTKAYAVIKAYNAELDARGYYTMRGKCPRKYFEQKIYGYADYYNPSDDLTQKACMVAEESNYQAKEKVQSN</sequence>
<dbReference type="Proteomes" id="UP000054874">
    <property type="component" value="Unassembled WGS sequence"/>
</dbReference>
<keyword evidence="2" id="KW-1185">Reference proteome</keyword>
<dbReference type="AlphaFoldDB" id="A0A0V8QC83"/>
<evidence type="ECO:0000313" key="1">
    <source>
        <dbReference type="EMBL" id="KSV58219.1"/>
    </source>
</evidence>
<gene>
    <name evidence="1" type="ORF">ASU35_13600</name>
</gene>
<dbReference type="EMBL" id="LNAM01000180">
    <property type="protein sequence ID" value="KSV58219.1"/>
    <property type="molecule type" value="Genomic_DNA"/>
</dbReference>
<proteinExistence type="predicted"/>
<accession>A0A0V8QC83</accession>
<dbReference type="RefSeq" id="WP_058353528.1">
    <property type="nucleotide sequence ID" value="NZ_CABMMD010000180.1"/>
</dbReference>
<evidence type="ECO:0008006" key="3">
    <source>
        <dbReference type="Google" id="ProtNLM"/>
    </source>
</evidence>
<dbReference type="OrthoDB" id="3174733at2"/>
<reference evidence="1 2" key="1">
    <citation type="submission" date="2015-11" db="EMBL/GenBank/DDBJ databases">
        <title>Butyribacter intestini gen. nov., sp. nov., a butyric acid-producing bacterium of the family Lachnospiraceae isolated from the human faeces.</title>
        <authorList>
            <person name="Zou Y."/>
            <person name="Xue W."/>
            <person name="Luo G."/>
            <person name="Lv M."/>
        </authorList>
    </citation>
    <scope>NUCLEOTIDE SEQUENCE [LARGE SCALE GENOMIC DNA]</scope>
    <source>
        <strain evidence="1 2">ACET-33324</strain>
    </source>
</reference>